<dbReference type="EMBL" id="CM056778">
    <property type="protein sequence ID" value="KAJ8736502.1"/>
    <property type="molecule type" value="Genomic_DNA"/>
</dbReference>
<proteinExistence type="predicted"/>
<accession>A0ACC2RBR8</accession>
<organism evidence="1 2">
    <name type="scientific">Mythimna loreyi</name>
    <dbReference type="NCBI Taxonomy" id="667449"/>
    <lineage>
        <taxon>Eukaryota</taxon>
        <taxon>Metazoa</taxon>
        <taxon>Ecdysozoa</taxon>
        <taxon>Arthropoda</taxon>
        <taxon>Hexapoda</taxon>
        <taxon>Insecta</taxon>
        <taxon>Pterygota</taxon>
        <taxon>Neoptera</taxon>
        <taxon>Endopterygota</taxon>
        <taxon>Lepidoptera</taxon>
        <taxon>Glossata</taxon>
        <taxon>Ditrysia</taxon>
        <taxon>Noctuoidea</taxon>
        <taxon>Noctuidae</taxon>
        <taxon>Noctuinae</taxon>
        <taxon>Hadenini</taxon>
        <taxon>Mythimna</taxon>
    </lineage>
</organism>
<sequence length="336" mass="36602">MNKLTALLCLSILGLGYSLPNPLPQSLDLENLDQHASATNTVNEDDLVESSMTDLNDAMRYDPVRTNVYHLFTRDNPVVSQPLILNNPTLLQTTNYRSDKRTIVLVHGWFESVISNFNSVLIPVFLAAEDVNIIVVDWSVGASAIDHRIAIRNTIASGQAVGAFINWVNQESGSTPVMYHIVGHGLGGHQAGIIGRNVDGDIAYITALDPAFVGWPNHPDRFSANDGLYTEVIHTNYGINGYLADLGDVDFYPNGGISMPGCDSNACDHARSYFYFAESIATGGFTGRQCVNYFAAVVGRCDLLPGRLQMGGLKPKIGRTGVYWMETNASPPFSQD</sequence>
<protein>
    <submittedName>
        <fullName evidence="1">Uncharacterized protein</fullName>
    </submittedName>
</protein>
<keyword evidence="2" id="KW-1185">Reference proteome</keyword>
<dbReference type="Proteomes" id="UP001231649">
    <property type="component" value="Chromosome 2"/>
</dbReference>
<reference evidence="1" key="1">
    <citation type="submission" date="2023-03" db="EMBL/GenBank/DDBJ databases">
        <title>Chromosome-level genomes of two armyworms, Mythimna separata and Mythimna loreyi, provide insights into the biosynthesis and reception of sex pheromones.</title>
        <authorList>
            <person name="Zhao H."/>
        </authorList>
    </citation>
    <scope>NUCLEOTIDE SEQUENCE</scope>
    <source>
        <strain evidence="1">BeijingLab</strain>
    </source>
</reference>
<gene>
    <name evidence="1" type="ORF">PYW08_007158</name>
</gene>
<name>A0ACC2RBR8_9NEOP</name>
<evidence type="ECO:0000313" key="2">
    <source>
        <dbReference type="Proteomes" id="UP001231649"/>
    </source>
</evidence>
<evidence type="ECO:0000313" key="1">
    <source>
        <dbReference type="EMBL" id="KAJ8736502.1"/>
    </source>
</evidence>
<comment type="caution">
    <text evidence="1">The sequence shown here is derived from an EMBL/GenBank/DDBJ whole genome shotgun (WGS) entry which is preliminary data.</text>
</comment>